<dbReference type="AlphaFoldDB" id="A0A392TKM0"/>
<organism evidence="1 2">
    <name type="scientific">Trifolium medium</name>
    <dbReference type="NCBI Taxonomy" id="97028"/>
    <lineage>
        <taxon>Eukaryota</taxon>
        <taxon>Viridiplantae</taxon>
        <taxon>Streptophyta</taxon>
        <taxon>Embryophyta</taxon>
        <taxon>Tracheophyta</taxon>
        <taxon>Spermatophyta</taxon>
        <taxon>Magnoliopsida</taxon>
        <taxon>eudicotyledons</taxon>
        <taxon>Gunneridae</taxon>
        <taxon>Pentapetalae</taxon>
        <taxon>rosids</taxon>
        <taxon>fabids</taxon>
        <taxon>Fabales</taxon>
        <taxon>Fabaceae</taxon>
        <taxon>Papilionoideae</taxon>
        <taxon>50 kb inversion clade</taxon>
        <taxon>NPAAA clade</taxon>
        <taxon>Hologalegina</taxon>
        <taxon>IRL clade</taxon>
        <taxon>Trifolieae</taxon>
        <taxon>Trifolium</taxon>
    </lineage>
</organism>
<name>A0A392TKM0_9FABA</name>
<proteinExistence type="predicted"/>
<comment type="caution">
    <text evidence="1">The sequence shown here is derived from an EMBL/GenBank/DDBJ whole genome shotgun (WGS) entry which is preliminary data.</text>
</comment>
<evidence type="ECO:0000313" key="2">
    <source>
        <dbReference type="Proteomes" id="UP000265520"/>
    </source>
</evidence>
<feature type="non-terminal residue" evidence="1">
    <location>
        <position position="37"/>
    </location>
</feature>
<evidence type="ECO:0000313" key="1">
    <source>
        <dbReference type="EMBL" id="MCI61719.1"/>
    </source>
</evidence>
<sequence length="37" mass="4204">MIHRGHDEAKLNAIVATMDTVLDWRRATHTGVEHSPH</sequence>
<dbReference type="EMBL" id="LXQA010604963">
    <property type="protein sequence ID" value="MCI61719.1"/>
    <property type="molecule type" value="Genomic_DNA"/>
</dbReference>
<keyword evidence="2" id="KW-1185">Reference proteome</keyword>
<reference evidence="1 2" key="1">
    <citation type="journal article" date="2018" name="Front. Plant Sci.">
        <title>Red Clover (Trifolium pratense) and Zigzag Clover (T. medium) - A Picture of Genomic Similarities and Differences.</title>
        <authorList>
            <person name="Dluhosova J."/>
            <person name="Istvanek J."/>
            <person name="Nedelnik J."/>
            <person name="Repkova J."/>
        </authorList>
    </citation>
    <scope>NUCLEOTIDE SEQUENCE [LARGE SCALE GENOMIC DNA]</scope>
    <source>
        <strain evidence="2">cv. 10/8</strain>
        <tissue evidence="1">Leaf</tissue>
    </source>
</reference>
<accession>A0A392TKM0</accession>
<dbReference type="Proteomes" id="UP000265520">
    <property type="component" value="Unassembled WGS sequence"/>
</dbReference>
<protein>
    <submittedName>
        <fullName evidence="1">Uncharacterized protein</fullName>
    </submittedName>
</protein>